<accession>A0A940N2A4</accession>
<keyword evidence="1" id="KW-0805">Transcription regulation</keyword>
<dbReference type="InterPro" id="IPR012318">
    <property type="entry name" value="HTH_CRP"/>
</dbReference>
<dbReference type="InterPro" id="IPR018490">
    <property type="entry name" value="cNMP-bd_dom_sf"/>
</dbReference>
<evidence type="ECO:0000313" key="6">
    <source>
        <dbReference type="Proteomes" id="UP000677537"/>
    </source>
</evidence>
<dbReference type="SUPFAM" id="SSF51206">
    <property type="entry name" value="cAMP-binding domain-like"/>
    <property type="match status" value="1"/>
</dbReference>
<dbReference type="InterPro" id="IPR014710">
    <property type="entry name" value="RmlC-like_jellyroll"/>
</dbReference>
<proteinExistence type="predicted"/>
<reference evidence="5" key="1">
    <citation type="submission" date="2021-03" db="EMBL/GenBank/DDBJ databases">
        <authorList>
            <person name="So Y."/>
        </authorList>
    </citation>
    <scope>NUCLEOTIDE SEQUENCE</scope>
    <source>
        <strain evidence="5">SG15</strain>
    </source>
</reference>
<dbReference type="InterPro" id="IPR036390">
    <property type="entry name" value="WH_DNA-bd_sf"/>
</dbReference>
<dbReference type="InterPro" id="IPR000595">
    <property type="entry name" value="cNMP-bd_dom"/>
</dbReference>
<keyword evidence="6" id="KW-1185">Reference proteome</keyword>
<dbReference type="Gene3D" id="2.60.120.10">
    <property type="entry name" value="Jelly Rolls"/>
    <property type="match status" value="1"/>
</dbReference>
<dbReference type="InterPro" id="IPR036388">
    <property type="entry name" value="WH-like_DNA-bd_sf"/>
</dbReference>
<feature type="domain" description="Cyclic nucleotide-binding" evidence="4">
    <location>
        <begin position="14"/>
        <end position="132"/>
    </location>
</feature>
<dbReference type="RefSeq" id="WP_209376235.1">
    <property type="nucleotide sequence ID" value="NZ_JAGIZA010000017.1"/>
</dbReference>
<dbReference type="Pfam" id="PF13545">
    <property type="entry name" value="HTH_Crp_2"/>
    <property type="match status" value="1"/>
</dbReference>
<evidence type="ECO:0000256" key="2">
    <source>
        <dbReference type="ARBA" id="ARBA00023125"/>
    </source>
</evidence>
<dbReference type="Proteomes" id="UP000677537">
    <property type="component" value="Unassembled WGS sequence"/>
</dbReference>
<keyword evidence="2" id="KW-0238">DNA-binding</keyword>
<dbReference type="GO" id="GO:0003700">
    <property type="term" value="F:DNA-binding transcription factor activity"/>
    <property type="evidence" value="ECO:0007669"/>
    <property type="project" value="TreeGrafter"/>
</dbReference>
<dbReference type="InterPro" id="IPR050397">
    <property type="entry name" value="Env_Response_Regulators"/>
</dbReference>
<sequence>MASALPSPATRNRLLSALPRVVLAQLWPELTRVELALREVLHEAGKPIAFVLFPETICVSMLAYMEDGDAAEVGIIGRDGVVGLAVLLGGERDDLEAMMQNQGTALRMEAGALRETLDAHPVLRSLLLRYALVHHTQVARTAACNAHHSIEQRFARWLLISHDAVEGDTFPMRQEFLSMMLGVRRAGISSAAAGLRRAGMIDYGSGQMTVTDRPGLERVGCECYGTARRASDRLFGLPDGARGLQRA</sequence>
<dbReference type="GO" id="GO:0005829">
    <property type="term" value="C:cytosol"/>
    <property type="evidence" value="ECO:0007669"/>
    <property type="project" value="TreeGrafter"/>
</dbReference>
<dbReference type="Gene3D" id="1.10.10.10">
    <property type="entry name" value="Winged helix-like DNA-binding domain superfamily/Winged helix DNA-binding domain"/>
    <property type="match status" value="1"/>
</dbReference>
<dbReference type="GO" id="GO:0003677">
    <property type="term" value="F:DNA binding"/>
    <property type="evidence" value="ECO:0007669"/>
    <property type="project" value="UniProtKB-KW"/>
</dbReference>
<evidence type="ECO:0000313" key="5">
    <source>
        <dbReference type="EMBL" id="MBP0495435.1"/>
    </source>
</evidence>
<dbReference type="SMART" id="SM00100">
    <property type="entry name" value="cNMP"/>
    <property type="match status" value="1"/>
</dbReference>
<protein>
    <submittedName>
        <fullName evidence="5">Crp/Fnr family transcriptional regulator</fullName>
    </submittedName>
</protein>
<evidence type="ECO:0000256" key="1">
    <source>
        <dbReference type="ARBA" id="ARBA00023015"/>
    </source>
</evidence>
<keyword evidence="3" id="KW-0804">Transcription</keyword>
<evidence type="ECO:0000259" key="4">
    <source>
        <dbReference type="SMART" id="SM00100"/>
    </source>
</evidence>
<dbReference type="PANTHER" id="PTHR24567">
    <property type="entry name" value="CRP FAMILY TRANSCRIPTIONAL REGULATORY PROTEIN"/>
    <property type="match status" value="1"/>
</dbReference>
<gene>
    <name evidence="5" type="ORF">J5Y10_21805</name>
</gene>
<dbReference type="AlphaFoldDB" id="A0A940N2A4"/>
<organism evidence="5 6">
    <name type="scientific">Roseomonas indoligenes</name>
    <dbReference type="NCBI Taxonomy" id="2820811"/>
    <lineage>
        <taxon>Bacteria</taxon>
        <taxon>Pseudomonadati</taxon>
        <taxon>Pseudomonadota</taxon>
        <taxon>Alphaproteobacteria</taxon>
        <taxon>Acetobacterales</taxon>
        <taxon>Roseomonadaceae</taxon>
        <taxon>Roseomonas</taxon>
    </lineage>
</organism>
<name>A0A940N2A4_9PROT</name>
<dbReference type="PANTHER" id="PTHR24567:SF74">
    <property type="entry name" value="HTH-TYPE TRANSCRIPTIONAL REGULATOR ARCR"/>
    <property type="match status" value="1"/>
</dbReference>
<evidence type="ECO:0000256" key="3">
    <source>
        <dbReference type="ARBA" id="ARBA00023163"/>
    </source>
</evidence>
<dbReference type="SUPFAM" id="SSF46785">
    <property type="entry name" value="Winged helix' DNA-binding domain"/>
    <property type="match status" value="1"/>
</dbReference>
<dbReference type="EMBL" id="JAGIZA010000017">
    <property type="protein sequence ID" value="MBP0495435.1"/>
    <property type="molecule type" value="Genomic_DNA"/>
</dbReference>
<comment type="caution">
    <text evidence="5">The sequence shown here is derived from an EMBL/GenBank/DDBJ whole genome shotgun (WGS) entry which is preliminary data.</text>
</comment>